<comment type="caution">
    <text evidence="3">The sequence shown here is derived from an EMBL/GenBank/DDBJ whole genome shotgun (WGS) entry which is preliminary data.</text>
</comment>
<dbReference type="PANTHER" id="PTHR36726">
    <property type="entry name" value="CLAVATA3/ESR (CLE)-RELATED PROTEIN 45"/>
    <property type="match status" value="1"/>
</dbReference>
<keyword evidence="2" id="KW-0732">Signal</keyword>
<evidence type="ECO:0000256" key="2">
    <source>
        <dbReference type="SAM" id="SignalP"/>
    </source>
</evidence>
<proteinExistence type="predicted"/>
<organism evidence="3 4">
    <name type="scientific">Eucalyptus globulus</name>
    <name type="common">Tasmanian blue gum</name>
    <dbReference type="NCBI Taxonomy" id="34317"/>
    <lineage>
        <taxon>Eukaryota</taxon>
        <taxon>Viridiplantae</taxon>
        <taxon>Streptophyta</taxon>
        <taxon>Embryophyta</taxon>
        <taxon>Tracheophyta</taxon>
        <taxon>Spermatophyta</taxon>
        <taxon>Magnoliopsida</taxon>
        <taxon>eudicotyledons</taxon>
        <taxon>Gunneridae</taxon>
        <taxon>Pentapetalae</taxon>
        <taxon>rosids</taxon>
        <taxon>malvids</taxon>
        <taxon>Myrtales</taxon>
        <taxon>Myrtaceae</taxon>
        <taxon>Myrtoideae</taxon>
        <taxon>Eucalypteae</taxon>
        <taxon>Eucalyptus</taxon>
    </lineage>
</organism>
<evidence type="ECO:0000256" key="1">
    <source>
        <dbReference type="SAM" id="MobiDB-lite"/>
    </source>
</evidence>
<evidence type="ECO:0000313" key="4">
    <source>
        <dbReference type="Proteomes" id="UP001634007"/>
    </source>
</evidence>
<feature type="region of interest" description="Disordered" evidence="1">
    <location>
        <begin position="72"/>
        <end position="93"/>
    </location>
</feature>
<dbReference type="AlphaFoldDB" id="A0ABD3LII5"/>
<dbReference type="EMBL" id="JBJKBG010000002">
    <property type="protein sequence ID" value="KAL3751609.1"/>
    <property type="molecule type" value="Genomic_DNA"/>
</dbReference>
<dbReference type="PANTHER" id="PTHR36726:SF4">
    <property type="entry name" value="CLAVATA3_ESR (CLE)-RELATED PROTEIN 45"/>
    <property type="match status" value="1"/>
</dbReference>
<dbReference type="InterPro" id="IPR038821">
    <property type="entry name" value="CLE45-like"/>
</dbReference>
<dbReference type="Proteomes" id="UP001634007">
    <property type="component" value="Unassembled WGS sequence"/>
</dbReference>
<feature type="chain" id="PRO_5044887992" evidence="2">
    <location>
        <begin position="20"/>
        <end position="93"/>
    </location>
</feature>
<feature type="signal peptide" evidence="2">
    <location>
        <begin position="1"/>
        <end position="19"/>
    </location>
</feature>
<sequence>MGFILTRALILLACIFLLASDPDKEHGLVSVALGFGREQEVQGKAPQSRRSLKTVGKVGMNAKKSSNVAKTFDPKMSSKRKVPFGPDPFHNRV</sequence>
<accession>A0ABD3LII5</accession>
<reference evidence="3 4" key="1">
    <citation type="submission" date="2024-11" db="EMBL/GenBank/DDBJ databases">
        <title>Chromosome-level genome assembly of Eucalyptus globulus Labill. provides insights into its genome evolution.</title>
        <authorList>
            <person name="Li X."/>
        </authorList>
    </citation>
    <scope>NUCLEOTIDE SEQUENCE [LARGE SCALE GENOMIC DNA]</scope>
    <source>
        <strain evidence="3">CL2024</strain>
        <tissue evidence="3">Fresh tender leaves</tissue>
    </source>
</reference>
<protein>
    <submittedName>
        <fullName evidence="3">Uncharacterized protein</fullName>
    </submittedName>
</protein>
<evidence type="ECO:0000313" key="3">
    <source>
        <dbReference type="EMBL" id="KAL3751609.1"/>
    </source>
</evidence>
<keyword evidence="4" id="KW-1185">Reference proteome</keyword>
<gene>
    <name evidence="3" type="ORF">ACJRO7_012439</name>
</gene>
<name>A0ABD3LII5_EUCGL</name>